<comment type="caution">
    <text evidence="12">The sequence shown here is derived from an EMBL/GenBank/DDBJ whole genome shotgun (WGS) entry which is preliminary data.</text>
</comment>
<keyword evidence="3" id="KW-0378">Hydrolase</keyword>
<dbReference type="SMART" id="SM00490">
    <property type="entry name" value="HELICc"/>
    <property type="match status" value="1"/>
</dbReference>
<dbReference type="SMART" id="SM00487">
    <property type="entry name" value="DEXDc"/>
    <property type="match status" value="1"/>
</dbReference>
<dbReference type="InterPro" id="IPR012340">
    <property type="entry name" value="NA-bd_OB-fold"/>
</dbReference>
<keyword evidence="5" id="KW-0067">ATP-binding</keyword>
<name>A0ABW4PZ09_9MICO</name>
<dbReference type="InterPro" id="IPR047112">
    <property type="entry name" value="RecG/Mfd"/>
</dbReference>
<dbReference type="SUPFAM" id="SSF50249">
    <property type="entry name" value="Nucleic acid-binding proteins"/>
    <property type="match status" value="1"/>
</dbReference>
<dbReference type="InterPro" id="IPR033454">
    <property type="entry name" value="RecG_wedge"/>
</dbReference>
<evidence type="ECO:0000256" key="5">
    <source>
        <dbReference type="ARBA" id="ARBA00022840"/>
    </source>
</evidence>
<evidence type="ECO:0000256" key="8">
    <source>
        <dbReference type="ARBA" id="ARBA00049819"/>
    </source>
</evidence>
<dbReference type="InterPro" id="IPR001650">
    <property type="entry name" value="Helicase_C-like"/>
</dbReference>
<keyword evidence="2" id="KW-0227">DNA damage</keyword>
<evidence type="ECO:0000256" key="1">
    <source>
        <dbReference type="ARBA" id="ARBA00022741"/>
    </source>
</evidence>
<dbReference type="Pfam" id="PF19833">
    <property type="entry name" value="RecG_dom3_C"/>
    <property type="match status" value="1"/>
</dbReference>
<evidence type="ECO:0000256" key="6">
    <source>
        <dbReference type="ARBA" id="ARBA00023125"/>
    </source>
</evidence>
<dbReference type="PROSITE" id="PS51192">
    <property type="entry name" value="HELICASE_ATP_BIND_1"/>
    <property type="match status" value="1"/>
</dbReference>
<dbReference type="PANTHER" id="PTHR47964:SF1">
    <property type="entry name" value="ATP-DEPENDENT DNA HELICASE HOMOLOG RECG, CHLOROPLASTIC"/>
    <property type="match status" value="1"/>
</dbReference>
<dbReference type="PROSITE" id="PS51194">
    <property type="entry name" value="HELICASE_CTER"/>
    <property type="match status" value="1"/>
</dbReference>
<gene>
    <name evidence="12" type="ORF">ACFSDA_13500</name>
</gene>
<keyword evidence="6" id="KW-0238">DNA-binding</keyword>
<protein>
    <recommendedName>
        <fullName evidence="8">Probable DNA 3'-5' helicase RecG</fullName>
    </recommendedName>
</protein>
<evidence type="ECO:0000256" key="9">
    <source>
        <dbReference type="SAM" id="MobiDB-lite"/>
    </source>
</evidence>
<dbReference type="Gene3D" id="2.40.50.140">
    <property type="entry name" value="Nucleic acid-binding proteins"/>
    <property type="match status" value="1"/>
</dbReference>
<evidence type="ECO:0000313" key="12">
    <source>
        <dbReference type="EMBL" id="MFD1836082.1"/>
    </source>
</evidence>
<evidence type="ECO:0000259" key="10">
    <source>
        <dbReference type="PROSITE" id="PS51192"/>
    </source>
</evidence>
<dbReference type="Gene3D" id="3.40.50.300">
    <property type="entry name" value="P-loop containing nucleotide triphosphate hydrolases"/>
    <property type="match status" value="2"/>
</dbReference>
<dbReference type="Proteomes" id="UP001597280">
    <property type="component" value="Unassembled WGS sequence"/>
</dbReference>
<dbReference type="EMBL" id="JBHUFL010000003">
    <property type="protein sequence ID" value="MFD1836082.1"/>
    <property type="molecule type" value="Genomic_DNA"/>
</dbReference>
<dbReference type="InterPro" id="IPR027417">
    <property type="entry name" value="P-loop_NTPase"/>
</dbReference>
<organism evidence="12 13">
    <name type="scientific">Brachybacterium rhamnosum</name>
    <dbReference type="NCBI Taxonomy" id="173361"/>
    <lineage>
        <taxon>Bacteria</taxon>
        <taxon>Bacillati</taxon>
        <taxon>Actinomycetota</taxon>
        <taxon>Actinomycetes</taxon>
        <taxon>Micrococcales</taxon>
        <taxon>Dermabacteraceae</taxon>
        <taxon>Brachybacterium</taxon>
    </lineage>
</organism>
<keyword evidence="7" id="KW-0234">DNA repair</keyword>
<dbReference type="Pfam" id="PF00271">
    <property type="entry name" value="Helicase_C"/>
    <property type="match status" value="1"/>
</dbReference>
<accession>A0ABW4PZ09</accession>
<dbReference type="InterPro" id="IPR011545">
    <property type="entry name" value="DEAD/DEAH_box_helicase_dom"/>
</dbReference>
<evidence type="ECO:0000256" key="7">
    <source>
        <dbReference type="ARBA" id="ARBA00023204"/>
    </source>
</evidence>
<evidence type="ECO:0000259" key="11">
    <source>
        <dbReference type="PROSITE" id="PS51194"/>
    </source>
</evidence>
<keyword evidence="4 12" id="KW-0347">Helicase</keyword>
<dbReference type="InterPro" id="IPR045562">
    <property type="entry name" value="RecG_dom3_C"/>
</dbReference>
<keyword evidence="1" id="KW-0547">Nucleotide-binding</keyword>
<feature type="compositionally biased region" description="Pro residues" evidence="9">
    <location>
        <begin position="518"/>
        <end position="531"/>
    </location>
</feature>
<keyword evidence="13" id="KW-1185">Reference proteome</keyword>
<dbReference type="CDD" id="cd04488">
    <property type="entry name" value="RecG_wedge_OBF"/>
    <property type="match status" value="1"/>
</dbReference>
<dbReference type="InterPro" id="IPR014001">
    <property type="entry name" value="Helicase_ATP-bd"/>
</dbReference>
<dbReference type="GO" id="GO:0004386">
    <property type="term" value="F:helicase activity"/>
    <property type="evidence" value="ECO:0007669"/>
    <property type="project" value="UniProtKB-KW"/>
</dbReference>
<dbReference type="Pfam" id="PF17191">
    <property type="entry name" value="RecG_wedge"/>
    <property type="match status" value="1"/>
</dbReference>
<feature type="region of interest" description="Disordered" evidence="9">
    <location>
        <begin position="512"/>
        <end position="533"/>
    </location>
</feature>
<dbReference type="SUPFAM" id="SSF52540">
    <property type="entry name" value="P-loop containing nucleoside triphosphate hydrolases"/>
    <property type="match status" value="2"/>
</dbReference>
<proteinExistence type="predicted"/>
<reference evidence="13" key="1">
    <citation type="journal article" date="2019" name="Int. J. Syst. Evol. Microbiol.">
        <title>The Global Catalogue of Microorganisms (GCM) 10K type strain sequencing project: providing services to taxonomists for standard genome sequencing and annotation.</title>
        <authorList>
            <consortium name="The Broad Institute Genomics Platform"/>
            <consortium name="The Broad Institute Genome Sequencing Center for Infectious Disease"/>
            <person name="Wu L."/>
            <person name="Ma J."/>
        </authorList>
    </citation>
    <scope>NUCLEOTIDE SEQUENCE [LARGE SCALE GENOMIC DNA]</scope>
    <source>
        <strain evidence="13">JCM 11650</strain>
    </source>
</reference>
<dbReference type="Pfam" id="PF00270">
    <property type="entry name" value="DEAD"/>
    <property type="match status" value="1"/>
</dbReference>
<feature type="domain" description="Helicase ATP-binding" evidence="10">
    <location>
        <begin position="289"/>
        <end position="464"/>
    </location>
</feature>
<dbReference type="PANTHER" id="PTHR47964">
    <property type="entry name" value="ATP-DEPENDENT DNA HELICASE HOMOLOG RECG, CHLOROPLASTIC"/>
    <property type="match status" value="1"/>
</dbReference>
<evidence type="ECO:0000256" key="2">
    <source>
        <dbReference type="ARBA" id="ARBA00022763"/>
    </source>
</evidence>
<evidence type="ECO:0000256" key="4">
    <source>
        <dbReference type="ARBA" id="ARBA00022806"/>
    </source>
</evidence>
<dbReference type="RefSeq" id="WP_343905366.1">
    <property type="nucleotide sequence ID" value="NZ_BAAAIS010000003.1"/>
</dbReference>
<feature type="domain" description="Helicase C-terminal" evidence="11">
    <location>
        <begin position="485"/>
        <end position="659"/>
    </location>
</feature>
<evidence type="ECO:0000256" key="3">
    <source>
        <dbReference type="ARBA" id="ARBA00022801"/>
    </source>
</evidence>
<evidence type="ECO:0000313" key="13">
    <source>
        <dbReference type="Proteomes" id="UP001597280"/>
    </source>
</evidence>
<sequence length="729" mass="79024">MARTRTPARGTGSLPLEEVLESKELKAMHGFDVHTLDDMLRFAPRRYTVPAALRSIHEVAEGEEMAAVVTVTGLTARSMRNRRGTLLIVDVTDGDSALELVFFLAKEHQVAWHRSHLRVGERYTVYGIAGRDSRTGTPQLTHPRYEEYEDTPEGRARAERPLPVYPLKKNVAQKTMRDATERGLEFADGLQRILPDAVLRRRGLLSLADAARALHHPLTVEDTLAGRAHLVFEEAFVLQAIFAQRRAQDERTPAPALRGDGPLRPALDARLPFTLTDGQLEVGAALEERLAREHPTSVLLQGDVGSGKTVIALRAMLRAVDSGHQAALLAPTEVLAEQHHRTITGLLGDLAAAGRLDGHADATSVRLLTGSQRTAERRRTLLDVTSGEAGIVIGTHALLTESVEFASLGLVVIDEQHRFGVDHRRRLRSKGPGGMSPHVVVMTATPIPRTAALAEVGDLDVLTLRESPGRRAGVTSFVVHESLPRWEQRMWARAGEEVAAGRQVFVVCPRIDEDDAAPPDPEGSEPLPPPRGVTETAARLASRPELAGARVGVLHGRLSTEEKQQVMEDVVAGRIDVLVATTVIEVGVDVPNASTMIVLDAERFGVSQLHQLRGRVGRGEAPGIAFLDTRVEQGSVSSRHLQSVAEATDGFALAELDLHRRGAGDLVGELQSGLGRTLQHLDVIRDGEVIARAREDAFPLVAADPDLADHPVLAAAIETRLADADVERS</sequence>